<sequence>MPNKGKRRQLTHTHSHNNIIIIIYYLSLYYLRNKRKPELSYTGSKAEILQIIRQWQLHASPTKRINCRQQFQALLTSSQYITP</sequence>
<evidence type="ECO:0000313" key="2">
    <source>
        <dbReference type="WBParaSite" id="nRc.2.0.1.t15690-RA"/>
    </source>
</evidence>
<evidence type="ECO:0000313" key="1">
    <source>
        <dbReference type="Proteomes" id="UP000887565"/>
    </source>
</evidence>
<protein>
    <submittedName>
        <fullName evidence="2">Uncharacterized protein</fullName>
    </submittedName>
</protein>
<reference evidence="2" key="1">
    <citation type="submission" date="2022-11" db="UniProtKB">
        <authorList>
            <consortium name="WormBaseParasite"/>
        </authorList>
    </citation>
    <scope>IDENTIFICATION</scope>
</reference>
<dbReference type="Proteomes" id="UP000887565">
    <property type="component" value="Unplaced"/>
</dbReference>
<organism evidence="1 2">
    <name type="scientific">Romanomermis culicivorax</name>
    <name type="common">Nematode worm</name>
    <dbReference type="NCBI Taxonomy" id="13658"/>
    <lineage>
        <taxon>Eukaryota</taxon>
        <taxon>Metazoa</taxon>
        <taxon>Ecdysozoa</taxon>
        <taxon>Nematoda</taxon>
        <taxon>Enoplea</taxon>
        <taxon>Dorylaimia</taxon>
        <taxon>Mermithida</taxon>
        <taxon>Mermithoidea</taxon>
        <taxon>Mermithidae</taxon>
        <taxon>Romanomermis</taxon>
    </lineage>
</organism>
<dbReference type="WBParaSite" id="nRc.2.0.1.t15690-RA">
    <property type="protein sequence ID" value="nRc.2.0.1.t15690-RA"/>
    <property type="gene ID" value="nRc.2.0.1.g15690"/>
</dbReference>
<keyword evidence="1" id="KW-1185">Reference proteome</keyword>
<proteinExistence type="predicted"/>
<accession>A0A915IP94</accession>
<name>A0A915IP94_ROMCU</name>
<dbReference type="AlphaFoldDB" id="A0A915IP94"/>